<dbReference type="Proteomes" id="UP001162480">
    <property type="component" value="Chromosome 6"/>
</dbReference>
<name>A0AA36F4G9_OCTVU</name>
<reference evidence="1" key="1">
    <citation type="submission" date="2023-08" db="EMBL/GenBank/DDBJ databases">
        <authorList>
            <person name="Alioto T."/>
            <person name="Alioto T."/>
            <person name="Gomez Garrido J."/>
        </authorList>
    </citation>
    <scope>NUCLEOTIDE SEQUENCE</scope>
</reference>
<accession>A0AA36F4G9</accession>
<evidence type="ECO:0000313" key="2">
    <source>
        <dbReference type="Proteomes" id="UP001162480"/>
    </source>
</evidence>
<evidence type="ECO:0000313" key="1">
    <source>
        <dbReference type="EMBL" id="CAI9724147.1"/>
    </source>
</evidence>
<keyword evidence="2" id="KW-1185">Reference proteome</keyword>
<dbReference type="AlphaFoldDB" id="A0AA36F4G9"/>
<dbReference type="EMBL" id="OX597819">
    <property type="protein sequence ID" value="CAI9724147.1"/>
    <property type="molecule type" value="Genomic_DNA"/>
</dbReference>
<proteinExistence type="predicted"/>
<protein>
    <submittedName>
        <fullName evidence="1">Uncharacterized protein</fullName>
    </submittedName>
</protein>
<sequence length="112" mass="12276">MLNQRVSQHTFSSEAFTNSIDKPACHKTFGTIAVTDIVIDIVLVVVAAAAVDENDIHIDKLYLLMRRITGGALFGPVFGSRSNTHSTASPPQYHFQHSSPAPQLIWTGDRDI</sequence>
<gene>
    <name evidence="1" type="ORF">OCTVUL_1B014245</name>
</gene>
<organism evidence="1 2">
    <name type="scientific">Octopus vulgaris</name>
    <name type="common">Common octopus</name>
    <dbReference type="NCBI Taxonomy" id="6645"/>
    <lineage>
        <taxon>Eukaryota</taxon>
        <taxon>Metazoa</taxon>
        <taxon>Spiralia</taxon>
        <taxon>Lophotrochozoa</taxon>
        <taxon>Mollusca</taxon>
        <taxon>Cephalopoda</taxon>
        <taxon>Coleoidea</taxon>
        <taxon>Octopodiformes</taxon>
        <taxon>Octopoda</taxon>
        <taxon>Incirrata</taxon>
        <taxon>Octopodidae</taxon>
        <taxon>Octopus</taxon>
    </lineage>
</organism>